<evidence type="ECO:0000313" key="10">
    <source>
        <dbReference type="Proteomes" id="UP000694866"/>
    </source>
</evidence>
<dbReference type="AlphaFoldDB" id="A0A0C9QED1"/>
<evidence type="ECO:0000313" key="7">
    <source>
        <dbReference type="EMBL" id="JAG72784.1"/>
    </source>
</evidence>
<dbReference type="Pfam" id="PF11566">
    <property type="entry name" value="PI31_Prot_N"/>
    <property type="match status" value="1"/>
</dbReference>
<dbReference type="PANTHER" id="PTHR13266:SF1">
    <property type="entry name" value="PROTEASOME INHIBITOR PI31 SUBUNIT"/>
    <property type="match status" value="1"/>
</dbReference>
<dbReference type="GO" id="GO:0043161">
    <property type="term" value="P:proteasome-mediated ubiquitin-dependent protein catabolic process"/>
    <property type="evidence" value="ECO:0007669"/>
    <property type="project" value="InterPro"/>
</dbReference>
<dbReference type="GeneID" id="105271365"/>
<feature type="compositionally biased region" description="Basic and acidic residues" evidence="4">
    <location>
        <begin position="191"/>
        <end position="201"/>
    </location>
</feature>
<dbReference type="InterPro" id="IPR045128">
    <property type="entry name" value="PI31-like"/>
</dbReference>
<feature type="region of interest" description="Disordered" evidence="4">
    <location>
        <begin position="150"/>
        <end position="288"/>
    </location>
</feature>
<evidence type="ECO:0000259" key="5">
    <source>
        <dbReference type="Pfam" id="PF11566"/>
    </source>
</evidence>
<protein>
    <recommendedName>
        <fullName evidence="2">Proteasome inhibitor PI31 subunit</fullName>
    </recommendedName>
</protein>
<dbReference type="Gene3D" id="3.40.1000.30">
    <property type="match status" value="1"/>
</dbReference>
<organism evidence="8">
    <name type="scientific">Fopius arisanus</name>
    <dbReference type="NCBI Taxonomy" id="64838"/>
    <lineage>
        <taxon>Eukaryota</taxon>
        <taxon>Metazoa</taxon>
        <taxon>Ecdysozoa</taxon>
        <taxon>Arthropoda</taxon>
        <taxon>Hexapoda</taxon>
        <taxon>Insecta</taxon>
        <taxon>Pterygota</taxon>
        <taxon>Neoptera</taxon>
        <taxon>Endopterygota</taxon>
        <taxon>Hymenoptera</taxon>
        <taxon>Apocrita</taxon>
        <taxon>Ichneumonoidea</taxon>
        <taxon>Braconidae</taxon>
        <taxon>Opiinae</taxon>
        <taxon>Fopius</taxon>
    </lineage>
</organism>
<evidence type="ECO:0000313" key="9">
    <source>
        <dbReference type="EMBL" id="JAG82536.1"/>
    </source>
</evidence>
<evidence type="ECO:0000313" key="6">
    <source>
        <dbReference type="EMBL" id="JAG72782.1"/>
    </source>
</evidence>
<dbReference type="GO" id="GO:0070628">
    <property type="term" value="F:proteasome binding"/>
    <property type="evidence" value="ECO:0007669"/>
    <property type="project" value="InterPro"/>
</dbReference>
<dbReference type="OrthoDB" id="68090at2759"/>
<gene>
    <name evidence="8" type="primary">CG8979_1</name>
    <name evidence="7" type="synonym">CG8979_0</name>
    <name evidence="9" type="synonym">CG8979_2</name>
    <name evidence="6" type="synonym">CG8979_3</name>
    <name evidence="11" type="synonym">PI31</name>
    <name evidence="7" type="ORF">g.57130</name>
    <name evidence="6" type="ORF">g.57148</name>
    <name evidence="8" type="ORF">g.57152</name>
    <name evidence="9" type="ORF">g.57160</name>
</gene>
<dbReference type="Proteomes" id="UP000694866">
    <property type="component" value="Unplaced"/>
</dbReference>
<reference evidence="11" key="2">
    <citation type="submission" date="2025-04" db="UniProtKB">
        <authorList>
            <consortium name="RefSeq"/>
        </authorList>
    </citation>
    <scope>IDENTIFICATION</scope>
    <source>
        <strain evidence="11">USDA-PBARC FA_bdor</strain>
        <tissue evidence="11">Whole organism</tissue>
    </source>
</reference>
<dbReference type="EMBL" id="GBYB01003015">
    <property type="protein sequence ID" value="JAG72782.1"/>
    <property type="molecule type" value="Transcribed_RNA"/>
</dbReference>
<keyword evidence="10" id="KW-1185">Reference proteome</keyword>
<dbReference type="RefSeq" id="XP_011311185.1">
    <property type="nucleotide sequence ID" value="XM_011312883.1"/>
</dbReference>
<proteinExistence type="inferred from homology"/>
<evidence type="ECO:0000313" key="11">
    <source>
        <dbReference type="RefSeq" id="XP_011311185.1"/>
    </source>
</evidence>
<accession>A0A0C9QED1</accession>
<evidence type="ECO:0000256" key="4">
    <source>
        <dbReference type="SAM" id="MobiDB-lite"/>
    </source>
</evidence>
<name>A0A0C9QED1_9HYME</name>
<keyword evidence="3" id="KW-0647">Proteasome</keyword>
<evidence type="ECO:0000256" key="2">
    <source>
        <dbReference type="ARBA" id="ARBA00015575"/>
    </source>
</evidence>
<accession>A0A9R1TKL1</accession>
<comment type="similarity">
    <text evidence="1">Belongs to the proteasome inhibitor PI31 family.</text>
</comment>
<evidence type="ECO:0000256" key="1">
    <source>
        <dbReference type="ARBA" id="ARBA00006405"/>
    </source>
</evidence>
<feature type="domain" description="PI31 proteasome regulator N-terminal" evidence="5">
    <location>
        <begin position="19"/>
        <end position="152"/>
    </location>
</feature>
<dbReference type="EMBL" id="GBYB01003017">
    <property type="protein sequence ID" value="JAG72784.1"/>
    <property type="molecule type" value="Transcribed_RNA"/>
</dbReference>
<evidence type="ECO:0000313" key="8">
    <source>
        <dbReference type="EMBL" id="JAG82535.1"/>
    </source>
</evidence>
<dbReference type="PANTHER" id="PTHR13266">
    <property type="entry name" value="PROTEASOME INHIBITOR"/>
    <property type="match status" value="1"/>
</dbReference>
<dbReference type="EMBL" id="GBYB01012768">
    <property type="protein sequence ID" value="JAG82535.1"/>
    <property type="molecule type" value="Transcribed_RNA"/>
</dbReference>
<dbReference type="EMBL" id="GBYB01012769">
    <property type="protein sequence ID" value="JAG82536.1"/>
    <property type="molecule type" value="Transcribed_RNA"/>
</dbReference>
<feature type="compositionally biased region" description="Basic and acidic residues" evidence="4">
    <location>
        <begin position="163"/>
        <end position="179"/>
    </location>
</feature>
<dbReference type="InterPro" id="IPR021625">
    <property type="entry name" value="PI31_Prot_N"/>
</dbReference>
<reference evidence="8" key="1">
    <citation type="submission" date="2015-01" db="EMBL/GenBank/DDBJ databases">
        <title>Transcriptome Assembly of Fopius arisanus.</title>
        <authorList>
            <person name="Geib S."/>
        </authorList>
    </citation>
    <scope>NUCLEOTIDE SEQUENCE</scope>
</reference>
<sequence>MAESNDYFGFEILSKLVEEQVHKKEDVIILFAHWFLVKNGFRCIGLGDSKTFNPNEKGVELLPEEWSQSNHYSLRYLREAKLYILLGRKSDSDLLLNFLRIADNCLSTVKFSVNGTVSELHGALSLSIPHHQEVMQKLQGELLAPVYPGNAREISTQTTTASRSHEERSRRSPPDDPLRVDPVPRPPWPEGDVRGVGRNDVDPLAGIGPRGGGMIFDPFRRPNPGLPNPLGPRPGGIGGPGRLPPGAILPDARFDPFGPPDLVQPRFRPRNPDNDHELPPPGYDDMFM</sequence>
<evidence type="ECO:0000256" key="3">
    <source>
        <dbReference type="ARBA" id="ARBA00022942"/>
    </source>
</evidence>
<dbReference type="CTD" id="36277"/>
<dbReference type="KEGG" id="fas:105271365"/>
<dbReference type="GO" id="GO:0000502">
    <property type="term" value="C:proteasome complex"/>
    <property type="evidence" value="ECO:0007669"/>
    <property type="project" value="UniProtKB-KW"/>
</dbReference>
<dbReference type="GO" id="GO:0004866">
    <property type="term" value="F:endopeptidase inhibitor activity"/>
    <property type="evidence" value="ECO:0007669"/>
    <property type="project" value="InterPro"/>
</dbReference>